<evidence type="ECO:0000256" key="14">
    <source>
        <dbReference type="RuleBase" id="RU363034"/>
    </source>
</evidence>
<keyword evidence="8" id="KW-0865">Zymogen</keyword>
<feature type="region of interest" description="Disordered" evidence="15">
    <location>
        <begin position="1"/>
        <end position="24"/>
    </location>
</feature>
<dbReference type="InterPro" id="IPR043504">
    <property type="entry name" value="Peptidase_S1_PA_chymotrypsin"/>
</dbReference>
<keyword evidence="3 14" id="KW-0645">Protease</keyword>
<dbReference type="FunFam" id="2.40.10.10:FF:000077">
    <property type="entry name" value="Predicted protein"/>
    <property type="match status" value="1"/>
</dbReference>
<reference evidence="17" key="1">
    <citation type="journal article" date="2014" name="PLoS Negl. Trop. Dis.">
        <title>Identification and characterization of seminal fluid proteins in the Asian tiger mosquito, Aedes albopictus.</title>
        <authorList>
            <person name="Boes K.E."/>
            <person name="Ribeiro J.M."/>
            <person name="Wong A."/>
            <person name="Harrington L.C."/>
            <person name="Wolfner M.F."/>
            <person name="Sirot L.K."/>
        </authorList>
    </citation>
    <scope>NUCLEOTIDE SEQUENCE</scope>
    <source>
        <tissue evidence="17">Reproductive organs</tissue>
    </source>
</reference>
<proteinExistence type="evidence at transcript level"/>
<dbReference type="Gene3D" id="2.40.10.10">
    <property type="entry name" value="Trypsin-like serine proteases"/>
    <property type="match status" value="1"/>
</dbReference>
<dbReference type="GO" id="GO:0004252">
    <property type="term" value="F:serine-type endopeptidase activity"/>
    <property type="evidence" value="ECO:0007669"/>
    <property type="project" value="UniProtKB-EC"/>
</dbReference>
<comment type="similarity">
    <text evidence="10">Belongs to the peptidase S1 family. CLIP subfamily.</text>
</comment>
<organism evidence="17">
    <name type="scientific">Aedes albopictus</name>
    <name type="common">Asian tiger mosquito</name>
    <name type="synonym">Stegomyia albopicta</name>
    <dbReference type="NCBI Taxonomy" id="7160"/>
    <lineage>
        <taxon>Eukaryota</taxon>
        <taxon>Metazoa</taxon>
        <taxon>Ecdysozoa</taxon>
        <taxon>Arthropoda</taxon>
        <taxon>Hexapoda</taxon>
        <taxon>Insecta</taxon>
        <taxon>Pterygota</taxon>
        <taxon>Neoptera</taxon>
        <taxon>Endopterygota</taxon>
        <taxon>Diptera</taxon>
        <taxon>Nematocera</taxon>
        <taxon>Culicoidea</taxon>
        <taxon>Culicidae</taxon>
        <taxon>Culicinae</taxon>
        <taxon>Aedini</taxon>
        <taxon>Aedes</taxon>
        <taxon>Stegomyia</taxon>
    </lineage>
</organism>
<dbReference type="PANTHER" id="PTHR24276">
    <property type="entry name" value="POLYSERASE-RELATED"/>
    <property type="match status" value="1"/>
</dbReference>
<keyword evidence="9" id="KW-1015">Disulfide bond</keyword>
<dbReference type="EC" id="3.4.21.4" evidence="12"/>
<dbReference type="PANTHER" id="PTHR24276:SF97">
    <property type="entry name" value="GH13245P2-RELATED"/>
    <property type="match status" value="1"/>
</dbReference>
<dbReference type="VEuPathDB" id="VectorBase:AALF019305"/>
<evidence type="ECO:0000259" key="16">
    <source>
        <dbReference type="PROSITE" id="PS50240"/>
    </source>
</evidence>
<evidence type="ECO:0000256" key="3">
    <source>
        <dbReference type="ARBA" id="ARBA00022670"/>
    </source>
</evidence>
<evidence type="ECO:0000256" key="15">
    <source>
        <dbReference type="SAM" id="MobiDB-lite"/>
    </source>
</evidence>
<feature type="non-terminal residue" evidence="17">
    <location>
        <position position="1"/>
    </location>
</feature>
<dbReference type="VEuPathDB" id="VectorBase:AALC636_022828"/>
<dbReference type="InterPro" id="IPR001254">
    <property type="entry name" value="Trypsin_dom"/>
</dbReference>
<dbReference type="PROSITE" id="PS00134">
    <property type="entry name" value="TRYPSIN_HIS"/>
    <property type="match status" value="1"/>
</dbReference>
<protein>
    <recommendedName>
        <fullName evidence="12">trypsin</fullName>
        <ecNumber evidence="12">3.4.21.4</ecNumber>
    </recommendedName>
</protein>
<evidence type="ECO:0000313" key="17">
    <source>
        <dbReference type="EMBL" id="JAC10460.1"/>
    </source>
</evidence>
<comment type="catalytic activity">
    <reaction evidence="11">
        <text>Preferential cleavage: Arg-|-Xaa, Lys-|-Xaa.</text>
        <dbReference type="EC" id="3.4.21.4"/>
    </reaction>
</comment>
<evidence type="ECO:0000256" key="4">
    <source>
        <dbReference type="ARBA" id="ARBA00022729"/>
    </source>
</evidence>
<evidence type="ECO:0000256" key="2">
    <source>
        <dbReference type="ARBA" id="ARBA00022525"/>
    </source>
</evidence>
<evidence type="ECO:0000256" key="1">
    <source>
        <dbReference type="ARBA" id="ARBA00004613"/>
    </source>
</evidence>
<evidence type="ECO:0000256" key="8">
    <source>
        <dbReference type="ARBA" id="ARBA00023145"/>
    </source>
</evidence>
<name>A0A023ENH7_AEDAL</name>
<evidence type="ECO:0000256" key="11">
    <source>
        <dbReference type="ARBA" id="ARBA00036320"/>
    </source>
</evidence>
<dbReference type="VEuPathDB" id="VectorBase:AALFPA_062680"/>
<feature type="compositionally biased region" description="Polar residues" evidence="15">
    <location>
        <begin position="11"/>
        <end position="24"/>
    </location>
</feature>
<dbReference type="GO" id="GO:0007586">
    <property type="term" value="P:digestion"/>
    <property type="evidence" value="ECO:0007669"/>
    <property type="project" value="UniProtKB-KW"/>
</dbReference>
<dbReference type="InterPro" id="IPR001314">
    <property type="entry name" value="Peptidase_S1A"/>
</dbReference>
<dbReference type="InterPro" id="IPR018114">
    <property type="entry name" value="TRYPSIN_HIS"/>
</dbReference>
<keyword evidence="7 14" id="KW-0720">Serine protease</keyword>
<feature type="compositionally biased region" description="Basic and acidic residues" evidence="15">
    <location>
        <begin position="1"/>
        <end position="10"/>
    </location>
</feature>
<evidence type="ECO:0000256" key="12">
    <source>
        <dbReference type="ARBA" id="ARBA00038868"/>
    </source>
</evidence>
<keyword evidence="5" id="KW-0222">Digestion</keyword>
<sequence length="281" mass="30838">GPFRVRERTRTPNPTDQPTYRTSSNKFGSTYGRLLLITSSLLLPYLISVPRKVKFGRGYVDTIRNVPYTVSLQLIYEGHFCGGSLISPDWVVTAAHCVHGRSPSDLTVRIGSSYRDSGGVLRDVRQIIVPEQYNPTASFDFDVALLNLMQRVSSSYETVDFIRMYEASFPTQKGMKCLTSGWGATKNPNQSSGRIKSAMLDIVDIDMCRHALYPSPVTDKMICAGGQNDDACQGDSGGPLVCAGRLAGIVSWGRGCGVVGTPGVYTFLPKVRMWIYEKTGV</sequence>
<dbReference type="PROSITE" id="PS50240">
    <property type="entry name" value="TRYPSIN_DOM"/>
    <property type="match status" value="1"/>
</dbReference>
<dbReference type="PROSITE" id="PS00135">
    <property type="entry name" value="TRYPSIN_SER"/>
    <property type="match status" value="1"/>
</dbReference>
<evidence type="ECO:0000256" key="5">
    <source>
        <dbReference type="ARBA" id="ARBA00022757"/>
    </source>
</evidence>
<dbReference type="GO" id="GO:0005576">
    <property type="term" value="C:extracellular region"/>
    <property type="evidence" value="ECO:0007669"/>
    <property type="project" value="UniProtKB-SubCell"/>
</dbReference>
<dbReference type="SMART" id="SM00020">
    <property type="entry name" value="Tryp_SPc"/>
    <property type="match status" value="1"/>
</dbReference>
<feature type="domain" description="Peptidase S1" evidence="16">
    <location>
        <begin position="53"/>
        <end position="280"/>
    </location>
</feature>
<keyword evidence="4" id="KW-0732">Signal</keyword>
<dbReference type="PRINTS" id="PR00722">
    <property type="entry name" value="CHYMOTRYPSIN"/>
</dbReference>
<keyword evidence="2" id="KW-0964">Secreted</keyword>
<dbReference type="AlphaFoldDB" id="A0A023ENH7"/>
<evidence type="ECO:0000256" key="9">
    <source>
        <dbReference type="ARBA" id="ARBA00023157"/>
    </source>
</evidence>
<dbReference type="EMBL" id="GAPW01003138">
    <property type="protein sequence ID" value="JAC10460.1"/>
    <property type="molecule type" value="mRNA"/>
</dbReference>
<dbReference type="InterPro" id="IPR009003">
    <property type="entry name" value="Peptidase_S1_PA"/>
</dbReference>
<comment type="subcellular location">
    <subcellularLocation>
        <location evidence="1">Secreted</location>
    </subcellularLocation>
</comment>
<dbReference type="CDD" id="cd00190">
    <property type="entry name" value="Tryp_SPc"/>
    <property type="match status" value="1"/>
</dbReference>
<evidence type="ECO:0000256" key="13">
    <source>
        <dbReference type="ARBA" id="ARBA00060213"/>
    </source>
</evidence>
<dbReference type="GO" id="GO:0006508">
    <property type="term" value="P:proteolysis"/>
    <property type="evidence" value="ECO:0007669"/>
    <property type="project" value="UniProtKB-KW"/>
</dbReference>
<dbReference type="Pfam" id="PF00089">
    <property type="entry name" value="Trypsin"/>
    <property type="match status" value="1"/>
</dbReference>
<evidence type="ECO:0000256" key="7">
    <source>
        <dbReference type="ARBA" id="ARBA00022825"/>
    </source>
</evidence>
<comment type="function">
    <text evidence="13">Major function may be to aid in digestion of the blood meal.</text>
</comment>
<evidence type="ECO:0000256" key="6">
    <source>
        <dbReference type="ARBA" id="ARBA00022801"/>
    </source>
</evidence>
<evidence type="ECO:0000256" key="10">
    <source>
        <dbReference type="ARBA" id="ARBA00024195"/>
    </source>
</evidence>
<dbReference type="InterPro" id="IPR033116">
    <property type="entry name" value="TRYPSIN_SER"/>
</dbReference>
<accession>A0A023ENH7</accession>
<dbReference type="SUPFAM" id="SSF50494">
    <property type="entry name" value="Trypsin-like serine proteases"/>
    <property type="match status" value="1"/>
</dbReference>
<dbReference type="InterPro" id="IPR050430">
    <property type="entry name" value="Peptidase_S1"/>
</dbReference>
<keyword evidence="6 14" id="KW-0378">Hydrolase</keyword>